<dbReference type="SUPFAM" id="SSF47413">
    <property type="entry name" value="lambda repressor-like DNA-binding domains"/>
    <property type="match status" value="1"/>
</dbReference>
<dbReference type="PATRIC" id="fig|253.9.peg.3007"/>
<gene>
    <name evidence="1" type="ORF">AOB46_06650</name>
</gene>
<dbReference type="Gene3D" id="1.10.260.40">
    <property type="entry name" value="lambda repressor-like DNA-binding domains"/>
    <property type="match status" value="1"/>
</dbReference>
<sequence length="85" mass="9924">MNEFKTDEIKRMVSEKIKEIKGETPYSKISERCNVTAARISDVANNKIDCQLSTFIEIATGLRIHPKELFDIVFDFEEYYSELDK</sequence>
<accession>A0A0N1KTJ1</accession>
<dbReference type="OrthoDB" id="678057at2"/>
<reference evidence="2" key="2">
    <citation type="submission" date="2015-09" db="EMBL/GenBank/DDBJ databases">
        <title>Draft genome sequence of a multidrug-resistant Chryseobacterium indologenes isolate from Malaysia.</title>
        <authorList>
            <person name="Yu C.Y."/>
            <person name="Ang G.Y."/>
            <person name="Chan K.-G."/>
        </authorList>
    </citation>
    <scope>NUCLEOTIDE SEQUENCE [LARGE SCALE GENOMIC DNA]</scope>
    <source>
        <strain evidence="2">CI_885</strain>
    </source>
</reference>
<evidence type="ECO:0000313" key="1">
    <source>
        <dbReference type="EMBL" id="KPE51900.1"/>
    </source>
</evidence>
<comment type="caution">
    <text evidence="1">The sequence shown here is derived from an EMBL/GenBank/DDBJ whole genome shotgun (WGS) entry which is preliminary data.</text>
</comment>
<reference evidence="1 2" key="1">
    <citation type="journal article" date="2015" name="Genom Data">
        <title>Draft genome sequence of a multidrug-resistant Chryseobacterium indologenes isolate from Malaysia.</title>
        <authorList>
            <person name="Yu C.Y."/>
            <person name="Ang G.Y."/>
            <person name="Cheng H.J."/>
            <person name="Cheong Y.M."/>
            <person name="Yin W.F."/>
            <person name="Chan K.G."/>
        </authorList>
    </citation>
    <scope>NUCLEOTIDE SEQUENCE [LARGE SCALE GENOMIC DNA]</scope>
    <source>
        <strain evidence="1 2">CI_885</strain>
    </source>
</reference>
<organism evidence="1 2">
    <name type="scientific">Chryseobacterium indologenes</name>
    <name type="common">Flavobacterium indologenes</name>
    <dbReference type="NCBI Taxonomy" id="253"/>
    <lineage>
        <taxon>Bacteria</taxon>
        <taxon>Pseudomonadati</taxon>
        <taxon>Bacteroidota</taxon>
        <taxon>Flavobacteriia</taxon>
        <taxon>Flavobacteriales</taxon>
        <taxon>Weeksellaceae</taxon>
        <taxon>Chryseobacterium group</taxon>
        <taxon>Chryseobacterium</taxon>
    </lineage>
</organism>
<dbReference type="EMBL" id="LJOD01000003">
    <property type="protein sequence ID" value="KPE51900.1"/>
    <property type="molecule type" value="Genomic_DNA"/>
</dbReference>
<dbReference type="GO" id="GO:0003677">
    <property type="term" value="F:DNA binding"/>
    <property type="evidence" value="ECO:0007669"/>
    <property type="project" value="InterPro"/>
</dbReference>
<evidence type="ECO:0008006" key="3">
    <source>
        <dbReference type="Google" id="ProtNLM"/>
    </source>
</evidence>
<dbReference type="AlphaFoldDB" id="A0A0N1KTJ1"/>
<protein>
    <recommendedName>
        <fullName evidence="3">XRE family transcriptional regulator</fullName>
    </recommendedName>
</protein>
<dbReference type="InterPro" id="IPR010982">
    <property type="entry name" value="Lambda_DNA-bd_dom_sf"/>
</dbReference>
<dbReference type="RefSeq" id="WP_062697558.1">
    <property type="nucleotide sequence ID" value="NZ_LJOD01000003.1"/>
</dbReference>
<evidence type="ECO:0000313" key="2">
    <source>
        <dbReference type="Proteomes" id="UP000037953"/>
    </source>
</evidence>
<name>A0A0N1KTJ1_CHRID</name>
<proteinExistence type="predicted"/>
<dbReference type="Proteomes" id="UP000037953">
    <property type="component" value="Unassembled WGS sequence"/>
</dbReference>